<protein>
    <submittedName>
        <fullName evidence="1">Uncharacterized protein</fullName>
    </submittedName>
</protein>
<organism evidence="1 2">
    <name type="scientific">Paramecium primaurelia</name>
    <dbReference type="NCBI Taxonomy" id="5886"/>
    <lineage>
        <taxon>Eukaryota</taxon>
        <taxon>Sar</taxon>
        <taxon>Alveolata</taxon>
        <taxon>Ciliophora</taxon>
        <taxon>Intramacronucleata</taxon>
        <taxon>Oligohymenophorea</taxon>
        <taxon>Peniculida</taxon>
        <taxon>Parameciidae</taxon>
        <taxon>Paramecium</taxon>
    </lineage>
</organism>
<proteinExistence type="predicted"/>
<sequence>MDQPQLILSTKQNLLDLQAQVNQQIKDHCHQLKLIDQSNEKVIEKLLKQSEKLQMLVSKLDYYQIQPQVSYLDLILKHQYKYELKLSEDLELPCYRNRIFSIRFNLMYQNQIFINQNKIIVELEIWTYDELPKKVSHNNQGESIYKGCQQAFIKEGQGRLNKIQIKEVSSHFPRGQFVLIIVPVNDHGVIGNQKLGQIKKEWIKPLVLNEFVVKAKRFSNRHIPYYIRKDGTVSMKPI</sequence>
<dbReference type="OMA" id="NQGESIY"/>
<keyword evidence="2" id="KW-1185">Reference proteome</keyword>
<evidence type="ECO:0000313" key="2">
    <source>
        <dbReference type="Proteomes" id="UP000688137"/>
    </source>
</evidence>
<accession>A0A8S1PQD2</accession>
<comment type="caution">
    <text evidence="1">The sequence shown here is derived from an EMBL/GenBank/DDBJ whole genome shotgun (WGS) entry which is preliminary data.</text>
</comment>
<name>A0A8S1PQD2_PARPR</name>
<dbReference type="Proteomes" id="UP000688137">
    <property type="component" value="Unassembled WGS sequence"/>
</dbReference>
<evidence type="ECO:0000313" key="1">
    <source>
        <dbReference type="EMBL" id="CAD8105627.1"/>
    </source>
</evidence>
<dbReference type="EMBL" id="CAJJDM010000131">
    <property type="protein sequence ID" value="CAD8105627.1"/>
    <property type="molecule type" value="Genomic_DNA"/>
</dbReference>
<reference evidence="1" key="1">
    <citation type="submission" date="2021-01" db="EMBL/GenBank/DDBJ databases">
        <authorList>
            <consortium name="Genoscope - CEA"/>
            <person name="William W."/>
        </authorList>
    </citation>
    <scope>NUCLEOTIDE SEQUENCE</scope>
</reference>
<gene>
    <name evidence="1" type="ORF">PPRIM_AZ9-3.1.T1280028</name>
</gene>
<dbReference type="AlphaFoldDB" id="A0A8S1PQD2"/>